<evidence type="ECO:0000313" key="2">
    <source>
        <dbReference type="EMBL" id="OUY05703.1"/>
    </source>
</evidence>
<evidence type="ECO:0000256" key="1">
    <source>
        <dbReference type="SAM" id="SignalP"/>
    </source>
</evidence>
<feature type="chain" id="PRO_5013278654" evidence="1">
    <location>
        <begin position="36"/>
        <end position="170"/>
    </location>
</feature>
<proteinExistence type="predicted"/>
<dbReference type="AlphaFoldDB" id="A0A1Z9YU52"/>
<keyword evidence="3" id="KW-1185">Reference proteome</keyword>
<keyword evidence="1" id="KW-0732">Signal</keyword>
<gene>
    <name evidence="2" type="ORF">CAP51_15860</name>
</gene>
<dbReference type="Proteomes" id="UP000196536">
    <property type="component" value="Unassembled WGS sequence"/>
</dbReference>
<organism evidence="2 3">
    <name type="scientific">Acinetobacter populi</name>
    <dbReference type="NCBI Taxonomy" id="1582270"/>
    <lineage>
        <taxon>Bacteria</taxon>
        <taxon>Pseudomonadati</taxon>
        <taxon>Pseudomonadota</taxon>
        <taxon>Gammaproteobacteria</taxon>
        <taxon>Moraxellales</taxon>
        <taxon>Moraxellaceae</taxon>
        <taxon>Acinetobacter</taxon>
    </lineage>
</organism>
<name>A0A1Z9YU52_9GAMM</name>
<comment type="caution">
    <text evidence="2">The sequence shown here is derived from an EMBL/GenBank/DDBJ whole genome shotgun (WGS) entry which is preliminary data.</text>
</comment>
<feature type="signal peptide" evidence="1">
    <location>
        <begin position="1"/>
        <end position="35"/>
    </location>
</feature>
<dbReference type="RefSeq" id="WP_087621737.1">
    <property type="nucleotide sequence ID" value="NZ_NEXX01000007.1"/>
</dbReference>
<sequence>MLGHVYGIVRRQCSHLSRSLCLAVAVLGTSQVAMASPSVDQLSDCLVKATTASDKTAVLQWTFVALSAHPDLVAFSNVTAEQKNQLDQKLAQVLQRVIVEQCAAQTKAVIQSDGVQAVAESFQELGRQAGEDILKDPAVRQQLQGTLRYIDLNKLVMTFLTPDIFGKLGL</sequence>
<dbReference type="OrthoDB" id="6710466at2"/>
<reference evidence="2 3" key="1">
    <citation type="submission" date="2017-05" db="EMBL/GenBank/DDBJ databases">
        <title>Acinetobacter populi ANC 5415 (= PBJ7), whole genome shotgun sequencing project.</title>
        <authorList>
            <person name="Nemec A."/>
            <person name="Radolfova-Krizova L."/>
        </authorList>
    </citation>
    <scope>NUCLEOTIDE SEQUENCE [LARGE SCALE GENOMIC DNA]</scope>
    <source>
        <strain evidence="2 3">PBJ7</strain>
    </source>
</reference>
<evidence type="ECO:0000313" key="3">
    <source>
        <dbReference type="Proteomes" id="UP000196536"/>
    </source>
</evidence>
<dbReference type="EMBL" id="NEXX01000007">
    <property type="protein sequence ID" value="OUY05703.1"/>
    <property type="molecule type" value="Genomic_DNA"/>
</dbReference>
<protein>
    <submittedName>
        <fullName evidence="2">Uncharacterized protein</fullName>
    </submittedName>
</protein>
<accession>A0A1Z9YU52</accession>